<feature type="domain" description="4Fe-4S ferredoxin-type" evidence="10">
    <location>
        <begin position="1005"/>
        <end position="1034"/>
    </location>
</feature>
<comment type="cofactor">
    <cofactor evidence="1">
        <name>FAD</name>
        <dbReference type="ChEBI" id="CHEBI:57692"/>
    </cofactor>
</comment>
<dbReference type="PROSITE" id="PS51085">
    <property type="entry name" value="2FE2S_FER_2"/>
    <property type="match status" value="1"/>
</dbReference>
<evidence type="ECO:0000256" key="3">
    <source>
        <dbReference type="ARBA" id="ARBA00022485"/>
    </source>
</evidence>
<dbReference type="Pfam" id="PF13510">
    <property type="entry name" value="Fer2_4"/>
    <property type="match status" value="1"/>
</dbReference>
<keyword evidence="4" id="KW-0479">Metal-binding</keyword>
<dbReference type="Gene3D" id="3.10.20.740">
    <property type="match status" value="1"/>
</dbReference>
<keyword evidence="5" id="KW-0274">FAD</keyword>
<dbReference type="GO" id="GO:0046872">
    <property type="term" value="F:metal ion binding"/>
    <property type="evidence" value="ECO:0007669"/>
    <property type="project" value="UniProtKB-KW"/>
</dbReference>
<feature type="domain" description="4Fe-4S ferredoxin-type" evidence="10">
    <location>
        <begin position="219"/>
        <end position="253"/>
    </location>
</feature>
<dbReference type="GO" id="GO:0051539">
    <property type="term" value="F:4 iron, 4 sulfur cluster binding"/>
    <property type="evidence" value="ECO:0007669"/>
    <property type="project" value="UniProtKB-KW"/>
</dbReference>
<dbReference type="InterPro" id="IPR017896">
    <property type="entry name" value="4Fe4S_Fe-S-bd"/>
</dbReference>
<keyword evidence="5" id="KW-0285">Flavoprotein</keyword>
<comment type="similarity">
    <text evidence="2">Belongs to the HdrA family.</text>
</comment>
<dbReference type="SUPFAM" id="SSF54292">
    <property type="entry name" value="2Fe-2S ferredoxin-like"/>
    <property type="match status" value="1"/>
</dbReference>
<dbReference type="InterPro" id="IPR039650">
    <property type="entry name" value="HdrA-like"/>
</dbReference>
<evidence type="ECO:0000256" key="8">
    <source>
        <dbReference type="ARBA" id="ARBA00023014"/>
    </source>
</evidence>
<keyword evidence="8" id="KW-0411">Iron-sulfur</keyword>
<proteinExistence type="inferred from homology"/>
<dbReference type="EMBL" id="JACDUS010000004">
    <property type="protein sequence ID" value="MBA2881404.1"/>
    <property type="molecule type" value="Genomic_DNA"/>
</dbReference>
<evidence type="ECO:0000256" key="1">
    <source>
        <dbReference type="ARBA" id="ARBA00001974"/>
    </source>
</evidence>
<feature type="domain" description="2Fe-2S ferredoxin-type" evidence="9">
    <location>
        <begin position="1"/>
        <end position="80"/>
    </location>
</feature>
<dbReference type="SUPFAM" id="SSF54862">
    <property type="entry name" value="4Fe-4S ferredoxins"/>
    <property type="match status" value="2"/>
</dbReference>
<sequence length="1084" mass="119641">MITFKLNGQTVQGEEGQYIIQVAENHGVYIPTLCAHKALEPAGMCRLCTVELFDGRRTKFVTACNYPIWEGMEVQTDTETVHEGRKLIVEMLMARCADVPVIRELAEKYGIDKPRFEQEHETCILCGLCTRICERMGNNAITLTDRGLDLKVDTPFHVQTDICQACGACAFMCPTGHITLDKINELITANKPQIIKSEYDVGLRGRKPIYVPYPQAVPNTPVIDRDVCMHFKTGGCQICSDICPVNAIDHSMEDETIELEVGSVILAPGFEPFDPSTLDFYNYDHPNVITSMEMERMLSASGPTGGHLIRLSDHQEPKKIAWLQCVGSRDMNRCNNAYCSSVCCMYAIKEAVIAKEHAGDALDCSIFYMDMRTPGKDFEKFYESAKNNSGVNFVRSRVHTINPVADSDELELRYVSDNGEILTDQFDLVVLSIGLQIPPELVEMSRDLGIELSPGNFCETNTFTPVATSREGIFACGAFQGPKDIPQSVIDSSAAASAAAEILSDSRNTRTKEKEIVPERNVGGERPRIGVFVCRCGINIAGVVDVPAVVEYASTLPFVEYVDDNLFSCSQDTQENMAAIIEEKGLNRIVVAACTPKTHEPLFQETLTDAGLNKYLFEMTNIRNQDSWVHKNNPALATEKARDLVRMAVAKVARMEPLKESELSVNPAAMVVGGGISGMAAAKSLADQGIETHLVEQTDHLGGQAVNLYHTAKGESVAENLENLISQVKGHDKIKLHLNTRIQNVDGFVGNFKTIMLENDQEVELEHGAAVLATGAAPYEPTEYAYGQDQRILTSLELDRKFQKEDPGLEKINSAAFIQCVGSREPGRMYCSRVCCTHSIENAIELKKRNPEMNVYILYRDIRTYGEKEYLYKQARQLGVIFIRFSLEDKPSVEVKDDSIAITVTDHILNRPVELNVDLLTLATAIIPCKDEELANFFKVPMNEDGFFIERHAKLGPAEFATDGVFLCGMAHYPKPIDESIAQAKAAVARAITLLSRQYIYSSGTIAEVDPVNCAACGVCVAVCPYSAPSFAEEGRFAGKAQINPALCKGCGLCVASCRSGAIHLKGFDTDQIMYQIFEMDEAI</sequence>
<dbReference type="Gene3D" id="3.50.50.60">
    <property type="entry name" value="FAD/NAD(P)-binding domain"/>
    <property type="match status" value="2"/>
</dbReference>
<protein>
    <submittedName>
        <fullName evidence="11">Heterodisulfide reductase subunit A</fullName>
        <ecNumber evidence="11">1.8.98.1</ecNumber>
    </submittedName>
</protein>
<dbReference type="EC" id="1.8.98.1" evidence="11"/>
<evidence type="ECO:0000256" key="6">
    <source>
        <dbReference type="ARBA" id="ARBA00023002"/>
    </source>
</evidence>
<dbReference type="InterPro" id="IPR001041">
    <property type="entry name" value="2Fe-2S_ferredoxin-type"/>
</dbReference>
<accession>A0A7W0HKL4</accession>
<dbReference type="PANTHER" id="PTHR43498:SF1">
    <property type="entry name" value="COB--COM HETERODISULFIDE REDUCTASE IRON-SULFUR SUBUNIT A"/>
    <property type="match status" value="1"/>
</dbReference>
<dbReference type="SUPFAM" id="SSF51905">
    <property type="entry name" value="FAD/NAD(P)-binding domain"/>
    <property type="match status" value="2"/>
</dbReference>
<dbReference type="Gene3D" id="3.30.70.20">
    <property type="match status" value="2"/>
</dbReference>
<dbReference type="InterPro" id="IPR017900">
    <property type="entry name" value="4Fe4S_Fe_S_CS"/>
</dbReference>
<evidence type="ECO:0000259" key="10">
    <source>
        <dbReference type="PROSITE" id="PS51379"/>
    </source>
</evidence>
<feature type="domain" description="4Fe-4S ferredoxin-type" evidence="10">
    <location>
        <begin position="114"/>
        <end position="146"/>
    </location>
</feature>
<organism evidence="11 12">
    <name type="scientific">Desulfosalsimonas propionicica</name>
    <dbReference type="NCBI Taxonomy" id="332175"/>
    <lineage>
        <taxon>Bacteria</taxon>
        <taxon>Pseudomonadati</taxon>
        <taxon>Thermodesulfobacteriota</taxon>
        <taxon>Desulfobacteria</taxon>
        <taxon>Desulfobacterales</taxon>
        <taxon>Desulfosalsimonadaceae</taxon>
        <taxon>Desulfosalsimonas</taxon>
    </lineage>
</organism>
<dbReference type="PANTHER" id="PTHR43498">
    <property type="entry name" value="FERREDOXIN:COB-COM HETERODISULFIDE REDUCTASE SUBUNIT A"/>
    <property type="match status" value="1"/>
</dbReference>
<dbReference type="InterPro" id="IPR036010">
    <property type="entry name" value="2Fe-2S_ferredoxin-like_sf"/>
</dbReference>
<comment type="caution">
    <text evidence="11">The sequence shown here is derived from an EMBL/GenBank/DDBJ whole genome shotgun (WGS) entry which is preliminary data.</text>
</comment>
<evidence type="ECO:0000259" key="9">
    <source>
        <dbReference type="PROSITE" id="PS51085"/>
    </source>
</evidence>
<dbReference type="PROSITE" id="PS51379">
    <property type="entry name" value="4FE4S_FER_2"/>
    <property type="match status" value="5"/>
</dbReference>
<evidence type="ECO:0000256" key="7">
    <source>
        <dbReference type="ARBA" id="ARBA00023004"/>
    </source>
</evidence>
<reference evidence="11 12" key="1">
    <citation type="submission" date="2020-07" db="EMBL/GenBank/DDBJ databases">
        <title>Genomic Encyclopedia of Type Strains, Phase IV (KMG-IV): sequencing the most valuable type-strain genomes for metagenomic binning, comparative biology and taxonomic classification.</title>
        <authorList>
            <person name="Goeker M."/>
        </authorList>
    </citation>
    <scope>NUCLEOTIDE SEQUENCE [LARGE SCALE GENOMIC DNA]</scope>
    <source>
        <strain evidence="11 12">DSM 17721</strain>
    </source>
</reference>
<evidence type="ECO:0000256" key="2">
    <source>
        <dbReference type="ARBA" id="ARBA00006561"/>
    </source>
</evidence>
<evidence type="ECO:0000313" key="11">
    <source>
        <dbReference type="EMBL" id="MBA2881404.1"/>
    </source>
</evidence>
<dbReference type="InterPro" id="IPR036188">
    <property type="entry name" value="FAD/NAD-bd_sf"/>
</dbReference>
<keyword evidence="6 11" id="KW-0560">Oxidoreductase</keyword>
<feature type="domain" description="4Fe-4S ferredoxin-type" evidence="10">
    <location>
        <begin position="1039"/>
        <end position="1068"/>
    </location>
</feature>
<dbReference type="RefSeq" id="WP_181551067.1">
    <property type="nucleotide sequence ID" value="NZ_JACDUS010000004.1"/>
</dbReference>
<evidence type="ECO:0000313" key="12">
    <source>
        <dbReference type="Proteomes" id="UP000525298"/>
    </source>
</evidence>
<feature type="domain" description="4Fe-4S ferredoxin-type" evidence="10">
    <location>
        <begin position="154"/>
        <end position="183"/>
    </location>
</feature>
<dbReference type="Pfam" id="PF07992">
    <property type="entry name" value="Pyr_redox_2"/>
    <property type="match status" value="2"/>
</dbReference>
<dbReference type="AlphaFoldDB" id="A0A7W0HKL4"/>
<keyword evidence="12" id="KW-1185">Reference proteome</keyword>
<evidence type="ECO:0000256" key="5">
    <source>
        <dbReference type="ARBA" id="ARBA00022827"/>
    </source>
</evidence>
<dbReference type="Proteomes" id="UP000525298">
    <property type="component" value="Unassembled WGS sequence"/>
</dbReference>
<gene>
    <name evidence="11" type="ORF">HNR65_001731</name>
</gene>
<dbReference type="Pfam" id="PF12838">
    <property type="entry name" value="Fer4_7"/>
    <property type="match status" value="2"/>
</dbReference>
<name>A0A7W0HKL4_9BACT</name>
<keyword evidence="7" id="KW-0408">Iron</keyword>
<dbReference type="GO" id="GO:0051912">
    <property type="term" value="F:CoB--CoM heterodisulfide reductase activity"/>
    <property type="evidence" value="ECO:0007669"/>
    <property type="project" value="UniProtKB-EC"/>
</dbReference>
<dbReference type="CDD" id="cd00207">
    <property type="entry name" value="fer2"/>
    <property type="match status" value="1"/>
</dbReference>
<dbReference type="PROSITE" id="PS00198">
    <property type="entry name" value="4FE4S_FER_1"/>
    <property type="match status" value="3"/>
</dbReference>
<dbReference type="InterPro" id="IPR023753">
    <property type="entry name" value="FAD/NAD-binding_dom"/>
</dbReference>
<keyword evidence="3" id="KW-0004">4Fe-4S</keyword>
<evidence type="ECO:0000256" key="4">
    <source>
        <dbReference type="ARBA" id="ARBA00022723"/>
    </source>
</evidence>